<reference evidence="2 3" key="1">
    <citation type="submission" date="2020-07" db="EMBL/GenBank/DDBJ databases">
        <authorList>
            <person name="Zhuang K."/>
            <person name="Ran Y."/>
        </authorList>
    </citation>
    <scope>NUCLEOTIDE SEQUENCE [LARGE SCALE GENOMIC DNA]</scope>
    <source>
        <strain evidence="2 3">WCH-YHL-001</strain>
    </source>
</reference>
<dbReference type="PANTHER" id="PTHR21621">
    <property type="entry name" value="RIBOSOMAL PROTEIN S6 MODIFICATION PROTEIN"/>
    <property type="match status" value="1"/>
</dbReference>
<protein>
    <submittedName>
        <fullName evidence="2">Alpha-L-glutamate ligase</fullName>
    </submittedName>
</protein>
<keyword evidence="2" id="KW-0436">Ligase</keyword>
<proteinExistence type="predicted"/>
<gene>
    <name evidence="2" type="ORF">H0264_31700</name>
</gene>
<evidence type="ECO:0000313" key="3">
    <source>
        <dbReference type="Proteomes" id="UP000515512"/>
    </source>
</evidence>
<dbReference type="GO" id="GO:0016879">
    <property type="term" value="F:ligase activity, forming carbon-nitrogen bonds"/>
    <property type="evidence" value="ECO:0007669"/>
    <property type="project" value="TreeGrafter"/>
</dbReference>
<dbReference type="Gene3D" id="3.30.470.20">
    <property type="entry name" value="ATP-grasp fold, B domain"/>
    <property type="match status" value="1"/>
</dbReference>
<dbReference type="KEGG" id="nhu:H0264_31700"/>
<dbReference type="InterPro" id="IPR013651">
    <property type="entry name" value="ATP-grasp_RimK-type"/>
</dbReference>
<evidence type="ECO:0000259" key="1">
    <source>
        <dbReference type="Pfam" id="PF08443"/>
    </source>
</evidence>
<dbReference type="PANTHER" id="PTHR21621:SF0">
    <property type="entry name" value="BETA-CITRYLGLUTAMATE SYNTHASE B-RELATED"/>
    <property type="match status" value="1"/>
</dbReference>
<keyword evidence="3" id="KW-1185">Reference proteome</keyword>
<accession>A0A7D6ZKK6</accession>
<name>A0A7D6ZKK6_9NOCA</name>
<dbReference type="Pfam" id="PF08443">
    <property type="entry name" value="RimK"/>
    <property type="match status" value="1"/>
</dbReference>
<evidence type="ECO:0000313" key="2">
    <source>
        <dbReference type="EMBL" id="QLY29743.1"/>
    </source>
</evidence>
<feature type="domain" description="ATP-grasp fold RimK-type" evidence="1">
    <location>
        <begin position="112"/>
        <end position="239"/>
    </location>
</feature>
<dbReference type="AlphaFoldDB" id="A0A7D6ZKK6"/>
<dbReference type="EMBL" id="CP059399">
    <property type="protein sequence ID" value="QLY29743.1"/>
    <property type="molecule type" value="Genomic_DNA"/>
</dbReference>
<dbReference type="SUPFAM" id="SSF56059">
    <property type="entry name" value="Glutathione synthetase ATP-binding domain-like"/>
    <property type="match status" value="1"/>
</dbReference>
<organism evidence="2 3">
    <name type="scientific">Nocardia huaxiensis</name>
    <dbReference type="NCBI Taxonomy" id="2755382"/>
    <lineage>
        <taxon>Bacteria</taxon>
        <taxon>Bacillati</taxon>
        <taxon>Actinomycetota</taxon>
        <taxon>Actinomycetes</taxon>
        <taxon>Mycobacteriales</taxon>
        <taxon>Nocardiaceae</taxon>
        <taxon>Nocardia</taxon>
    </lineage>
</organism>
<dbReference type="GO" id="GO:0005737">
    <property type="term" value="C:cytoplasm"/>
    <property type="evidence" value="ECO:0007669"/>
    <property type="project" value="TreeGrafter"/>
</dbReference>
<dbReference type="RefSeq" id="WP_181580947.1">
    <property type="nucleotide sequence ID" value="NZ_CP059399.1"/>
</dbReference>
<dbReference type="Proteomes" id="UP000515512">
    <property type="component" value="Chromosome"/>
</dbReference>
<sequence length="271" mass="29350">MRIGLLTANADHPLLAATAALLVEGGHRVETLSPTAGLPARLADVYLLKARTPAAIRLARTLERHGIPVLNSAAATEFCQDRVDMARRAVAAGLPFPATAAWSRLGNLTGPLERPLVVKSRRSRRDDLVRRVADAAELRALARLWPDEPVVLQDWVPGTGWDHKLWVVAGQVFAALRQSEFTSGTRVPDQPLTGSHPWVELALRVGEVFGLEVYGVDLLESEGKPVIIDVNAFPGMRGQDGAAHALAARTLEIAQRTLDAQCPREAMAARR</sequence>